<protein>
    <recommendedName>
        <fullName evidence="5">Nuclear pore protein</fullName>
    </recommendedName>
</protein>
<keyword evidence="5" id="KW-0811">Translocation</keyword>
<keyword evidence="5" id="KW-0813">Transport</keyword>
<gene>
    <name evidence="6" type="ORF">J437_LFUL009840</name>
</gene>
<keyword evidence="5" id="KW-0653">Protein transport</keyword>
<comment type="caution">
    <text evidence="6">The sequence shown here is derived from an EMBL/GenBank/DDBJ whole genome shotgun (WGS) entry which is preliminary data.</text>
</comment>
<evidence type="ECO:0000256" key="5">
    <source>
        <dbReference type="RuleBase" id="RU364035"/>
    </source>
</evidence>
<comment type="similarity">
    <text evidence="2 5">Belongs to the nucleoporin interacting component (NIC) family.</text>
</comment>
<keyword evidence="5" id="KW-0472">Membrane</keyword>
<dbReference type="Proteomes" id="UP000792457">
    <property type="component" value="Unassembled WGS sequence"/>
</dbReference>
<evidence type="ECO:0000313" key="7">
    <source>
        <dbReference type="Proteomes" id="UP000792457"/>
    </source>
</evidence>
<keyword evidence="5" id="KW-0509">mRNA transport</keyword>
<reference evidence="6" key="2">
    <citation type="submission" date="2017-10" db="EMBL/GenBank/DDBJ databases">
        <title>Ladona fulva Genome sequencing and assembly.</title>
        <authorList>
            <person name="Murali S."/>
            <person name="Richards S."/>
            <person name="Bandaranaike D."/>
            <person name="Bellair M."/>
            <person name="Blankenburg K."/>
            <person name="Chao H."/>
            <person name="Dinh H."/>
            <person name="Doddapaneni H."/>
            <person name="Dugan-Rocha S."/>
            <person name="Elkadiri S."/>
            <person name="Gnanaolivu R."/>
            <person name="Hernandez B."/>
            <person name="Skinner E."/>
            <person name="Javaid M."/>
            <person name="Lee S."/>
            <person name="Li M."/>
            <person name="Ming W."/>
            <person name="Munidasa M."/>
            <person name="Muniz J."/>
            <person name="Nguyen L."/>
            <person name="Hughes D."/>
            <person name="Osuji N."/>
            <person name="Pu L.-L."/>
            <person name="Puazo M."/>
            <person name="Qu C."/>
            <person name="Quiroz J."/>
            <person name="Raj R."/>
            <person name="Weissenberger G."/>
            <person name="Xin Y."/>
            <person name="Zou X."/>
            <person name="Han Y."/>
            <person name="Worley K."/>
            <person name="Muzny D."/>
            <person name="Gibbs R."/>
        </authorList>
    </citation>
    <scope>NUCLEOTIDE SEQUENCE</scope>
    <source>
        <strain evidence="6">Sampled in the wild</strain>
    </source>
</reference>
<accession>A0A8K0KCE1</accession>
<dbReference type="InterPro" id="IPR007231">
    <property type="entry name" value="Nucleoporin_int_Nup93/Nic96"/>
</dbReference>
<dbReference type="AlphaFoldDB" id="A0A8K0KCE1"/>
<sequence>MAESEFQDLLHAAEQLSSDAMGGGQLPRVERNLRQVLEASQELWSRITQTGGQDTQAHVLLGSKGVDLPRLSQKLETLSARRTFEPLEPTPDTDIQSFLKNEKENAILSIVEQTHEAAFESVRKCQWESIRSEWKSAKSRAMAALRSGSANEFVDISVNEGLSYMEDDAVLHGRSALQRDELAFAKGLIERNREVVLGNEASKPSLVHTFWNIAKELGDEKTVELWEMVRCVVQVPYAAPKGGPVATRTSTQFSKALVTQARTYLEERYKTYMQSVVTSDIVGVRLGGVPSTMSLVQAFTSVRLGSRPLHTLGSQMSYSGRQEFLLGSSMHNETGMEESPMIDGLPAWALVFYCLRCGDLRAALKYAQQAGSELEEVSKVLKECISSPSGSLLPKHDVQVRYQFRRHIHNSPDPYKRAVYCVLGGCGDGMGRGFGTEDEGVGGGLGGWSGVEGVLGQTSDDYLWLKLTQIERESGIRSSIPAKGGLSRGATLQDLQALVLDYGEQHYGASERPHVYVQALVLTGLWEVAIEFLASRALPRLQSNCQAVHLALALHQLNLLVLPQDSKAPLMVADPADPPTIRRLNLARLVMLYVQHFEASDPREALNYYYCLRTMEGDGENKEDNLFIECVVNMVLESRDFGLLLGKMMGDGCRMPGLIDELCTPGSGADVARKVAEAAGKRCEDRGLFEDAVELYNLAKNDEKTLSLLSILLSQVVSKPSNPIEERQGTGRDSRSVRGIEEEGWLRERLKAAIKGVQKRAQPVACTTETAATFHTLCHLIDFFDLYHSGKHTEALELLAKIHIVPLSVDEIEECIITFKRLGDEICRNMPDILLATMNILHEQYNKARGSDPLSARFDEGGRDKQLVQLREKARAITNFAGSLPYRLPGDTNSRLVQIEILMH</sequence>
<organism evidence="6 7">
    <name type="scientific">Ladona fulva</name>
    <name type="common">Scarce chaser dragonfly</name>
    <name type="synonym">Libellula fulva</name>
    <dbReference type="NCBI Taxonomy" id="123851"/>
    <lineage>
        <taxon>Eukaryota</taxon>
        <taxon>Metazoa</taxon>
        <taxon>Ecdysozoa</taxon>
        <taxon>Arthropoda</taxon>
        <taxon>Hexapoda</taxon>
        <taxon>Insecta</taxon>
        <taxon>Pterygota</taxon>
        <taxon>Palaeoptera</taxon>
        <taxon>Odonata</taxon>
        <taxon>Epiprocta</taxon>
        <taxon>Anisoptera</taxon>
        <taxon>Libelluloidea</taxon>
        <taxon>Libellulidae</taxon>
        <taxon>Ladona</taxon>
    </lineage>
</organism>
<evidence type="ECO:0000313" key="6">
    <source>
        <dbReference type="EMBL" id="KAG8231135.1"/>
    </source>
</evidence>
<name>A0A8K0KCE1_LADFU</name>
<comment type="subcellular location">
    <subcellularLocation>
        <location evidence="1 5">Nucleus</location>
        <location evidence="1 5">Nuclear pore complex</location>
    </subcellularLocation>
</comment>
<dbReference type="Pfam" id="PF04097">
    <property type="entry name" value="Nic96"/>
    <property type="match status" value="2"/>
</dbReference>
<evidence type="ECO:0000256" key="4">
    <source>
        <dbReference type="ARBA" id="ARBA00023242"/>
    </source>
</evidence>
<dbReference type="GO" id="GO:0006606">
    <property type="term" value="P:protein import into nucleus"/>
    <property type="evidence" value="ECO:0007669"/>
    <property type="project" value="TreeGrafter"/>
</dbReference>
<dbReference type="GO" id="GO:0005643">
    <property type="term" value="C:nuclear pore"/>
    <property type="evidence" value="ECO:0007669"/>
    <property type="project" value="UniProtKB-SubCell"/>
</dbReference>
<proteinExistence type="inferred from homology"/>
<reference evidence="6" key="1">
    <citation type="submission" date="2013-04" db="EMBL/GenBank/DDBJ databases">
        <authorList>
            <person name="Qu J."/>
            <person name="Murali S.C."/>
            <person name="Bandaranaike D."/>
            <person name="Bellair M."/>
            <person name="Blankenburg K."/>
            <person name="Chao H."/>
            <person name="Dinh H."/>
            <person name="Doddapaneni H."/>
            <person name="Downs B."/>
            <person name="Dugan-Rocha S."/>
            <person name="Elkadiri S."/>
            <person name="Gnanaolivu R.D."/>
            <person name="Hernandez B."/>
            <person name="Javaid M."/>
            <person name="Jayaseelan J.C."/>
            <person name="Lee S."/>
            <person name="Li M."/>
            <person name="Ming W."/>
            <person name="Munidasa M."/>
            <person name="Muniz J."/>
            <person name="Nguyen L."/>
            <person name="Ongeri F."/>
            <person name="Osuji N."/>
            <person name="Pu L.-L."/>
            <person name="Puazo M."/>
            <person name="Qu C."/>
            <person name="Quiroz J."/>
            <person name="Raj R."/>
            <person name="Weissenberger G."/>
            <person name="Xin Y."/>
            <person name="Zou X."/>
            <person name="Han Y."/>
            <person name="Richards S."/>
            <person name="Worley K."/>
            <person name="Muzny D."/>
            <person name="Gibbs R."/>
        </authorList>
    </citation>
    <scope>NUCLEOTIDE SEQUENCE</scope>
    <source>
        <strain evidence="6">Sampled in the wild</strain>
    </source>
</reference>
<evidence type="ECO:0000256" key="2">
    <source>
        <dbReference type="ARBA" id="ARBA00010186"/>
    </source>
</evidence>
<dbReference type="EMBL" id="KZ308535">
    <property type="protein sequence ID" value="KAG8231135.1"/>
    <property type="molecule type" value="Genomic_DNA"/>
</dbReference>
<evidence type="ECO:0000256" key="1">
    <source>
        <dbReference type="ARBA" id="ARBA00004567"/>
    </source>
</evidence>
<keyword evidence="4 5" id="KW-0539">Nucleus</keyword>
<dbReference type="OrthoDB" id="1918363at2759"/>
<keyword evidence="7" id="KW-1185">Reference proteome</keyword>
<keyword evidence="3 5" id="KW-0906">Nuclear pore complex</keyword>
<dbReference type="GO" id="GO:0016973">
    <property type="term" value="P:poly(A)+ mRNA export from nucleus"/>
    <property type="evidence" value="ECO:0007669"/>
    <property type="project" value="TreeGrafter"/>
</dbReference>
<dbReference type="PANTHER" id="PTHR11225:SF4">
    <property type="entry name" value="NUCLEAR PORE COMPLEX PROTEIN NUP93"/>
    <property type="match status" value="1"/>
</dbReference>
<dbReference type="PANTHER" id="PTHR11225">
    <property type="entry name" value="NUCLEAR PORE COMPLEX PROTEIN NUP93 NUCLEOPORIN NUP93 DEAD EYE PROTEIN"/>
    <property type="match status" value="1"/>
</dbReference>
<evidence type="ECO:0000256" key="3">
    <source>
        <dbReference type="ARBA" id="ARBA00023132"/>
    </source>
</evidence>
<dbReference type="GO" id="GO:0017056">
    <property type="term" value="F:structural constituent of nuclear pore"/>
    <property type="evidence" value="ECO:0007669"/>
    <property type="project" value="InterPro"/>
</dbReference>